<dbReference type="PANTHER" id="PTHR30204">
    <property type="entry name" value="REDOX-CYCLING DRUG-SENSING TRANSCRIPTIONAL ACTIVATOR SOXR"/>
    <property type="match status" value="1"/>
</dbReference>
<evidence type="ECO:0000313" key="4">
    <source>
        <dbReference type="Proteomes" id="UP000199495"/>
    </source>
</evidence>
<accession>A0A1G7Y442</accession>
<gene>
    <name evidence="3" type="ORF">SAMN04487974_11242</name>
</gene>
<dbReference type="PANTHER" id="PTHR30204:SF58">
    <property type="entry name" value="HTH-TYPE TRANSCRIPTIONAL REGULATOR YFMP"/>
    <property type="match status" value="1"/>
</dbReference>
<dbReference type="EMBL" id="FNCS01000012">
    <property type="protein sequence ID" value="SDG91222.1"/>
    <property type="molecule type" value="Genomic_DNA"/>
</dbReference>
<organism evidence="3 4">
    <name type="scientific">Pelagibacterium luteolum</name>
    <dbReference type="NCBI Taxonomy" id="440168"/>
    <lineage>
        <taxon>Bacteria</taxon>
        <taxon>Pseudomonadati</taxon>
        <taxon>Pseudomonadota</taxon>
        <taxon>Alphaproteobacteria</taxon>
        <taxon>Hyphomicrobiales</taxon>
        <taxon>Devosiaceae</taxon>
        <taxon>Pelagibacterium</taxon>
    </lineage>
</organism>
<sequence length="172" mass="19999">MLELAHRSWCGRFLSTSVNDPADMTGSTRKERVARRGEGQAIYTIAELADAFSITHRTLRFYEDKGMLRPRRVGNKRLYTNRDRLRLRIILDGKQVGLTLREIQEYLDTYDLRDGSYDHLRRALDKVQHQRHLLQQRRSAIEKSLAELGRVEQIIEGMLAEPQDPDGHGDKI</sequence>
<dbReference type="Pfam" id="PF13411">
    <property type="entry name" value="MerR_1"/>
    <property type="match status" value="1"/>
</dbReference>
<keyword evidence="1 3" id="KW-0238">DNA-binding</keyword>
<protein>
    <submittedName>
        <fullName evidence="3">DNA-binding transcriptional regulator, MerR family</fullName>
    </submittedName>
</protein>
<dbReference type="InterPro" id="IPR009061">
    <property type="entry name" value="DNA-bd_dom_put_sf"/>
</dbReference>
<dbReference type="PROSITE" id="PS50937">
    <property type="entry name" value="HTH_MERR_2"/>
    <property type="match status" value="1"/>
</dbReference>
<dbReference type="STRING" id="440168.SAMN04487974_11242"/>
<evidence type="ECO:0000256" key="1">
    <source>
        <dbReference type="ARBA" id="ARBA00023125"/>
    </source>
</evidence>
<reference evidence="3 4" key="1">
    <citation type="submission" date="2016-10" db="EMBL/GenBank/DDBJ databases">
        <authorList>
            <person name="de Groot N.N."/>
        </authorList>
    </citation>
    <scope>NUCLEOTIDE SEQUENCE [LARGE SCALE GENOMIC DNA]</scope>
    <source>
        <strain evidence="3 4">CGMCC 1.10267</strain>
    </source>
</reference>
<name>A0A1G7Y442_9HYPH</name>
<evidence type="ECO:0000313" key="3">
    <source>
        <dbReference type="EMBL" id="SDG91222.1"/>
    </source>
</evidence>
<evidence type="ECO:0000259" key="2">
    <source>
        <dbReference type="PROSITE" id="PS50937"/>
    </source>
</evidence>
<dbReference type="Proteomes" id="UP000199495">
    <property type="component" value="Unassembled WGS sequence"/>
</dbReference>
<proteinExistence type="predicted"/>
<feature type="domain" description="HTH merR-type" evidence="2">
    <location>
        <begin position="42"/>
        <end position="109"/>
    </location>
</feature>
<dbReference type="SUPFAM" id="SSF46955">
    <property type="entry name" value="Putative DNA-binding domain"/>
    <property type="match status" value="1"/>
</dbReference>
<dbReference type="AlphaFoldDB" id="A0A1G7Y442"/>
<dbReference type="Gene3D" id="1.10.1660.10">
    <property type="match status" value="1"/>
</dbReference>
<dbReference type="InterPro" id="IPR000551">
    <property type="entry name" value="MerR-type_HTH_dom"/>
</dbReference>
<keyword evidence="4" id="KW-1185">Reference proteome</keyword>
<dbReference type="SMART" id="SM00422">
    <property type="entry name" value="HTH_MERR"/>
    <property type="match status" value="1"/>
</dbReference>
<dbReference type="CDD" id="cd04776">
    <property type="entry name" value="HTH_GnyR"/>
    <property type="match status" value="1"/>
</dbReference>
<dbReference type="GO" id="GO:0003677">
    <property type="term" value="F:DNA binding"/>
    <property type="evidence" value="ECO:0007669"/>
    <property type="project" value="UniProtKB-KW"/>
</dbReference>
<dbReference type="InterPro" id="IPR047057">
    <property type="entry name" value="MerR_fam"/>
</dbReference>
<dbReference type="GO" id="GO:0003700">
    <property type="term" value="F:DNA-binding transcription factor activity"/>
    <property type="evidence" value="ECO:0007669"/>
    <property type="project" value="InterPro"/>
</dbReference>